<dbReference type="Pfam" id="PF07669">
    <property type="entry name" value="Eco57I"/>
    <property type="match status" value="1"/>
</dbReference>
<evidence type="ECO:0000256" key="4">
    <source>
        <dbReference type="ARBA" id="ARBA00022691"/>
    </source>
</evidence>
<evidence type="ECO:0000259" key="8">
    <source>
        <dbReference type="Pfam" id="PF07669"/>
    </source>
</evidence>
<dbReference type="Proteomes" id="UP000616595">
    <property type="component" value="Unassembled WGS sequence"/>
</dbReference>
<dbReference type="GO" id="GO:0032259">
    <property type="term" value="P:methylation"/>
    <property type="evidence" value="ECO:0007669"/>
    <property type="project" value="UniProtKB-KW"/>
</dbReference>
<dbReference type="EMBL" id="WJBD01000008">
    <property type="protein sequence ID" value="MBC3888318.1"/>
    <property type="molecule type" value="Genomic_DNA"/>
</dbReference>
<dbReference type="PANTHER" id="PTHR33841:SF6">
    <property type="entry name" value="TYPE II METHYLTRANSFERASE M.HINDII"/>
    <property type="match status" value="1"/>
</dbReference>
<gene>
    <name evidence="10" type="ORF">GH810_08345</name>
</gene>
<dbReference type="InterPro" id="IPR025931">
    <property type="entry name" value="TaqI_C"/>
</dbReference>
<sequence>MNLQCIADKMSIFFNQYNYLTHTRGNTLFLLKCIFLKYLVNNHHIDFIQYEKELKKNFTFDCFIDLWQGKAIEKIFWEEEDQDLEPLGNLIWEWICDFVTAAPSFEGENPRIIGDLYEESMMLNHKKNHGVFYTPENLADYMASKALGKCEVDEKYKKIRIFDPACGSGSLLNAVYDRMFEIYGENMCDEEKEILHRLLLEKILVGVDRDSVACLVTRLILVLKGNTYVRPLGIQCGDILTEELIIEKSVDIIIGNPPYVGHKEIDSAYMKKLKNRYPLVYQDKGDLSYCFINRGWELLKQDGILIHITSRYFLEAYYGKPLRNFIKSAFEIEEIVDFNGIRIIPGVGIDPAIIKLIKNEKTEKNCEISIKRFLIKNHKSDTYSHLINSLDERNKLEEKPFESYFVSQNSLSDDLWRLYSPITKAIIEKIEKKTPFTLDNIVHSFQGIITGNDKAFIFDNNDENLNNFEESHLKPWIKNKDVRTFTIAEPQKKILYTNEIDAIESDSVVLKHLGKYREKLEKRRECQNGKLPWYFLQWGRDPSHFERKKIIYPYKATKNRFAIDDKKSYFSADVYGLILKPRLYHKVTEELLVVLLNSRLYNYYFKSFAKKLGDKLYEYYPNTLLKLRIPDLDEESTRLFNRFYDKIIKINLLENELNRLEILNTVDQWLYQYFELTETEIEEIEKEG</sequence>
<dbReference type="GO" id="GO:0003677">
    <property type="term" value="F:DNA binding"/>
    <property type="evidence" value="ECO:0007669"/>
    <property type="project" value="UniProtKB-KW"/>
</dbReference>
<dbReference type="PRINTS" id="PR00507">
    <property type="entry name" value="N12N6MTFRASE"/>
</dbReference>
<evidence type="ECO:0000256" key="2">
    <source>
        <dbReference type="ARBA" id="ARBA00022603"/>
    </source>
</evidence>
<accession>A0A923KWQ5</accession>
<reference evidence="10" key="2">
    <citation type="submission" date="2020-10" db="EMBL/GenBank/DDBJ databases">
        <title>Comparative genomics of the Acetobacterium genus.</title>
        <authorList>
            <person name="Marshall C."/>
            <person name="May H."/>
            <person name="Norman S."/>
        </authorList>
    </citation>
    <scope>NUCLEOTIDE SEQUENCE</scope>
    <source>
        <strain evidence="10">DER-2019</strain>
    </source>
</reference>
<keyword evidence="6" id="KW-0238">DNA-binding</keyword>
<feature type="domain" description="TaqI-like C-terminal specificity" evidence="9">
    <location>
        <begin position="541"/>
        <end position="627"/>
    </location>
</feature>
<keyword evidence="3" id="KW-0808">Transferase</keyword>
<dbReference type="EC" id="2.1.1.72" evidence="1"/>
<dbReference type="GO" id="GO:0009007">
    <property type="term" value="F:site-specific DNA-methyltransferase (adenine-specific) activity"/>
    <property type="evidence" value="ECO:0007669"/>
    <property type="project" value="UniProtKB-EC"/>
</dbReference>
<evidence type="ECO:0000256" key="5">
    <source>
        <dbReference type="ARBA" id="ARBA00022747"/>
    </source>
</evidence>
<evidence type="ECO:0000313" key="11">
    <source>
        <dbReference type="Proteomes" id="UP000616595"/>
    </source>
</evidence>
<evidence type="ECO:0000256" key="7">
    <source>
        <dbReference type="ARBA" id="ARBA00047942"/>
    </source>
</evidence>
<dbReference type="InterPro" id="IPR050953">
    <property type="entry name" value="N4_N6_ade-DNA_methylase"/>
</dbReference>
<dbReference type="InterPro" id="IPR002052">
    <property type="entry name" value="DNA_methylase_N6_adenine_CS"/>
</dbReference>
<dbReference type="SUPFAM" id="SSF53335">
    <property type="entry name" value="S-adenosyl-L-methionine-dependent methyltransferases"/>
    <property type="match status" value="1"/>
</dbReference>
<evidence type="ECO:0000256" key="1">
    <source>
        <dbReference type="ARBA" id="ARBA00011900"/>
    </source>
</evidence>
<reference evidence="10" key="1">
    <citation type="submission" date="2019-10" db="EMBL/GenBank/DDBJ databases">
        <authorList>
            <person name="Ross D.E."/>
            <person name="Gulliver D."/>
        </authorList>
    </citation>
    <scope>NUCLEOTIDE SEQUENCE</scope>
    <source>
        <strain evidence="10">DER-2019</strain>
    </source>
</reference>
<dbReference type="GO" id="GO:0009307">
    <property type="term" value="P:DNA restriction-modification system"/>
    <property type="evidence" value="ECO:0007669"/>
    <property type="project" value="UniProtKB-KW"/>
</dbReference>
<evidence type="ECO:0000256" key="3">
    <source>
        <dbReference type="ARBA" id="ARBA00022679"/>
    </source>
</evidence>
<keyword evidence="4" id="KW-0949">S-adenosyl-L-methionine</keyword>
<dbReference type="AlphaFoldDB" id="A0A923KWQ5"/>
<dbReference type="OrthoDB" id="9815272at2"/>
<organism evidence="10 11">
    <name type="scientific">Acetobacterium paludosum</name>
    <dbReference type="NCBI Taxonomy" id="52693"/>
    <lineage>
        <taxon>Bacteria</taxon>
        <taxon>Bacillati</taxon>
        <taxon>Bacillota</taxon>
        <taxon>Clostridia</taxon>
        <taxon>Eubacteriales</taxon>
        <taxon>Eubacteriaceae</taxon>
        <taxon>Acetobacterium</taxon>
    </lineage>
</organism>
<dbReference type="Pfam" id="PF12950">
    <property type="entry name" value="TaqI_C"/>
    <property type="match status" value="1"/>
</dbReference>
<dbReference type="PROSITE" id="PS00092">
    <property type="entry name" value="N6_MTASE"/>
    <property type="match status" value="1"/>
</dbReference>
<name>A0A923KWQ5_9FIRM</name>
<proteinExistence type="predicted"/>
<dbReference type="InterPro" id="IPR029063">
    <property type="entry name" value="SAM-dependent_MTases_sf"/>
</dbReference>
<dbReference type="InterPro" id="IPR011639">
    <property type="entry name" value="MethylTrfase_TaqI-like_dom"/>
</dbReference>
<evidence type="ECO:0000313" key="10">
    <source>
        <dbReference type="EMBL" id="MBC3888318.1"/>
    </source>
</evidence>
<protein>
    <recommendedName>
        <fullName evidence="1">site-specific DNA-methyltransferase (adenine-specific)</fullName>
        <ecNumber evidence="1">2.1.1.72</ecNumber>
    </recommendedName>
</protein>
<comment type="caution">
    <text evidence="10">The sequence shown here is derived from an EMBL/GenBank/DDBJ whole genome shotgun (WGS) entry which is preliminary data.</text>
</comment>
<keyword evidence="11" id="KW-1185">Reference proteome</keyword>
<dbReference type="Gene3D" id="3.40.50.150">
    <property type="entry name" value="Vaccinia Virus protein VP39"/>
    <property type="match status" value="1"/>
</dbReference>
<feature type="domain" description="Type II methyltransferase M.TaqI-like" evidence="8">
    <location>
        <begin position="248"/>
        <end position="341"/>
    </location>
</feature>
<keyword evidence="2 10" id="KW-0489">Methyltransferase</keyword>
<keyword evidence="5" id="KW-0680">Restriction system</keyword>
<evidence type="ECO:0000256" key="6">
    <source>
        <dbReference type="ARBA" id="ARBA00023125"/>
    </source>
</evidence>
<evidence type="ECO:0000259" key="9">
    <source>
        <dbReference type="Pfam" id="PF12950"/>
    </source>
</evidence>
<dbReference type="PANTHER" id="PTHR33841">
    <property type="entry name" value="DNA METHYLTRANSFERASE YEEA-RELATED"/>
    <property type="match status" value="1"/>
</dbReference>
<comment type="catalytic activity">
    <reaction evidence="7">
        <text>a 2'-deoxyadenosine in DNA + S-adenosyl-L-methionine = an N(6)-methyl-2'-deoxyadenosine in DNA + S-adenosyl-L-homocysteine + H(+)</text>
        <dbReference type="Rhea" id="RHEA:15197"/>
        <dbReference type="Rhea" id="RHEA-COMP:12418"/>
        <dbReference type="Rhea" id="RHEA-COMP:12419"/>
        <dbReference type="ChEBI" id="CHEBI:15378"/>
        <dbReference type="ChEBI" id="CHEBI:57856"/>
        <dbReference type="ChEBI" id="CHEBI:59789"/>
        <dbReference type="ChEBI" id="CHEBI:90615"/>
        <dbReference type="ChEBI" id="CHEBI:90616"/>
        <dbReference type="EC" id="2.1.1.72"/>
    </reaction>
</comment>
<dbReference type="CDD" id="cd02440">
    <property type="entry name" value="AdoMet_MTases"/>
    <property type="match status" value="1"/>
</dbReference>